<dbReference type="PANTHER" id="PTHR37293:SF6">
    <property type="entry name" value="DNA REPLICATION PROTEIN DNAD"/>
    <property type="match status" value="1"/>
</dbReference>
<dbReference type="Gene3D" id="1.10.10.630">
    <property type="entry name" value="DnaD domain-like"/>
    <property type="match status" value="1"/>
</dbReference>
<accession>A0AB35U197</accession>
<dbReference type="Pfam" id="PF07261">
    <property type="entry name" value="DnaB_2"/>
    <property type="match status" value="1"/>
</dbReference>
<dbReference type="Gene3D" id="1.10.10.10">
    <property type="entry name" value="Winged helix-like DNA-binding domain superfamily/Winged helix DNA-binding domain"/>
    <property type="match status" value="1"/>
</dbReference>
<sequence length="179" mass="20866">MKWYQERFVSHRDWILDHLELLDLSAQEAVLVLVIDFNNEKRIPVTMESLAAKTKMKKEEVDEAVSLLCARKYLEIKVSRSGVVWSLDGLFEADTAKEAGLMDASLFDAFETEFGRTLNPREMEKISEWNRTIDKRLILYALRQASAYQQLSIAYVDKILSDWQKKGMTAEKMEWELSH</sequence>
<comment type="caution">
    <text evidence="3">The sequence shown here is derived from an EMBL/GenBank/DDBJ whole genome shotgun (WGS) entry which is preliminary data.</text>
</comment>
<gene>
    <name evidence="3" type="ORF">MOZ60_01040</name>
</gene>
<evidence type="ECO:0000256" key="1">
    <source>
        <dbReference type="ARBA" id="ARBA00093462"/>
    </source>
</evidence>
<dbReference type="InterPro" id="IPR036388">
    <property type="entry name" value="WH-like_DNA-bd_sf"/>
</dbReference>
<dbReference type="InterPro" id="IPR034829">
    <property type="entry name" value="DnaD-like_sf"/>
</dbReference>
<comment type="similarity">
    <text evidence="1">Belongs to the DnaB/DnaD family.</text>
</comment>
<dbReference type="InterPro" id="IPR006343">
    <property type="entry name" value="DnaB/C_C"/>
</dbReference>
<organism evidence="3 4">
    <name type="scientific">Grylomicrobium aquisgranensis</name>
    <dbReference type="NCBI Taxonomy" id="2926318"/>
    <lineage>
        <taxon>Bacteria</taxon>
        <taxon>Bacillati</taxon>
        <taxon>Bacillota</taxon>
        <taxon>Erysipelotrichia</taxon>
        <taxon>Erysipelotrichales</taxon>
        <taxon>Erysipelotrichaceae</taxon>
        <taxon>Grylomicrobium</taxon>
    </lineage>
</organism>
<dbReference type="PANTHER" id="PTHR37293">
    <property type="entry name" value="PHAGE REPLICATION PROTEIN-RELATED"/>
    <property type="match status" value="1"/>
</dbReference>
<keyword evidence="4" id="KW-1185">Reference proteome</keyword>
<dbReference type="InterPro" id="IPR053162">
    <property type="entry name" value="DnaD"/>
</dbReference>
<feature type="domain" description="DnaB/C C-terminal" evidence="2">
    <location>
        <begin position="107"/>
        <end position="169"/>
    </location>
</feature>
<protein>
    <submittedName>
        <fullName evidence="3">DnaD domain protein</fullName>
    </submittedName>
</protein>
<proteinExistence type="inferred from homology"/>
<dbReference type="Proteomes" id="UP001286174">
    <property type="component" value="Unassembled WGS sequence"/>
</dbReference>
<evidence type="ECO:0000313" key="3">
    <source>
        <dbReference type="EMBL" id="MDX8418674.1"/>
    </source>
</evidence>
<dbReference type="RefSeq" id="WP_277645149.1">
    <property type="nucleotide sequence ID" value="NZ_JALBUR010000001.1"/>
</dbReference>
<dbReference type="NCBIfam" id="TIGR01446">
    <property type="entry name" value="DnaD_dom"/>
    <property type="match status" value="1"/>
</dbReference>
<evidence type="ECO:0000313" key="4">
    <source>
        <dbReference type="Proteomes" id="UP001286174"/>
    </source>
</evidence>
<dbReference type="AlphaFoldDB" id="A0AB35U197"/>
<reference evidence="3 4" key="1">
    <citation type="submission" date="2022-03" db="EMBL/GenBank/DDBJ databases">
        <title>Novel taxa within the pig intestine.</title>
        <authorList>
            <person name="Wylensek D."/>
            <person name="Bishof K."/>
            <person name="Afrizal A."/>
            <person name="Clavel T."/>
        </authorList>
    </citation>
    <scope>NUCLEOTIDE SEQUENCE [LARGE SCALE GENOMIC DNA]</scope>
    <source>
        <strain evidence="3 4">CLA-KB-P133</strain>
    </source>
</reference>
<dbReference type="EMBL" id="JALBUR010000001">
    <property type="protein sequence ID" value="MDX8418674.1"/>
    <property type="molecule type" value="Genomic_DNA"/>
</dbReference>
<evidence type="ECO:0000259" key="2">
    <source>
        <dbReference type="Pfam" id="PF07261"/>
    </source>
</evidence>
<name>A0AB35U197_9FIRM</name>
<dbReference type="SUPFAM" id="SSF158499">
    <property type="entry name" value="DnaD domain-like"/>
    <property type="match status" value="1"/>
</dbReference>